<protein>
    <submittedName>
        <fullName evidence="3">Uncharacterized protein LOC103515138</fullName>
    </submittedName>
</protein>
<dbReference type="GeneID" id="103515138"/>
<proteinExistence type="predicted"/>
<dbReference type="Proteomes" id="UP000079169">
    <property type="component" value="Unplaced"/>
</dbReference>
<organism evidence="2 3">
    <name type="scientific">Diaphorina citri</name>
    <name type="common">Asian citrus psyllid</name>
    <dbReference type="NCBI Taxonomy" id="121845"/>
    <lineage>
        <taxon>Eukaryota</taxon>
        <taxon>Metazoa</taxon>
        <taxon>Ecdysozoa</taxon>
        <taxon>Arthropoda</taxon>
        <taxon>Hexapoda</taxon>
        <taxon>Insecta</taxon>
        <taxon>Pterygota</taxon>
        <taxon>Neoptera</taxon>
        <taxon>Paraneoptera</taxon>
        <taxon>Hemiptera</taxon>
        <taxon>Sternorrhyncha</taxon>
        <taxon>Psylloidea</taxon>
        <taxon>Psyllidae</taxon>
        <taxon>Diaphorininae</taxon>
        <taxon>Diaphorina</taxon>
    </lineage>
</organism>
<name>A0A3Q0J5G1_DIACI</name>
<dbReference type="KEGG" id="dci:103515138"/>
<feature type="compositionally biased region" description="Polar residues" evidence="1">
    <location>
        <begin position="104"/>
        <end position="142"/>
    </location>
</feature>
<reference evidence="3" key="1">
    <citation type="submission" date="2025-08" db="UniProtKB">
        <authorList>
            <consortium name="RefSeq"/>
        </authorList>
    </citation>
    <scope>IDENTIFICATION</scope>
</reference>
<evidence type="ECO:0000313" key="2">
    <source>
        <dbReference type="Proteomes" id="UP000079169"/>
    </source>
</evidence>
<dbReference type="AlphaFoldDB" id="A0A3Q0J5G1"/>
<accession>A0A3Q0J5G1</accession>
<gene>
    <name evidence="3" type="primary">LOC103515138</name>
</gene>
<dbReference type="RefSeq" id="XP_026683732.1">
    <property type="nucleotide sequence ID" value="XM_026827931.1"/>
</dbReference>
<feature type="region of interest" description="Disordered" evidence="1">
    <location>
        <begin position="104"/>
        <end position="154"/>
    </location>
</feature>
<sequence>MIFLMSRLRKHKRWRKPYLNVESELKHDKTWPPLCSEFLVTPDLLAIPSPSHSVLSATVTLIPQQLNNYASVRGNKHMSTMNGNATVPRRHPQQMVTQNGAVTKTTSPAPFTISTPNIHQQHQSETSSMDTSRSNSNYQTPAGSLYIEPDVLNS</sequence>
<dbReference type="PaxDb" id="121845-A0A3Q0J5G1"/>
<keyword evidence="2" id="KW-1185">Reference proteome</keyword>
<evidence type="ECO:0000256" key="1">
    <source>
        <dbReference type="SAM" id="MobiDB-lite"/>
    </source>
</evidence>
<evidence type="ECO:0000313" key="3">
    <source>
        <dbReference type="RefSeq" id="XP_026683732.1"/>
    </source>
</evidence>